<dbReference type="STRING" id="4565.A0A3B6C1M1"/>
<dbReference type="OrthoDB" id="625425at2759"/>
<feature type="transmembrane region" description="Helical" evidence="1">
    <location>
        <begin position="147"/>
        <end position="167"/>
    </location>
</feature>
<evidence type="ECO:0000259" key="2">
    <source>
        <dbReference type="Pfam" id="PF13968"/>
    </source>
</evidence>
<dbReference type="Gramene" id="TraesCS2B03G0400100.1">
    <property type="protein sequence ID" value="TraesCS2B03G0400100.1.CDS1"/>
    <property type="gene ID" value="TraesCS2B03G0400100"/>
</dbReference>
<dbReference type="InterPro" id="IPR007658">
    <property type="entry name" value="DUF594"/>
</dbReference>
<evidence type="ECO:0000313" key="3">
    <source>
        <dbReference type="EnsemblPlants" id="TraesCS2B02G165200.1.cds1"/>
    </source>
</evidence>
<sequence length="697" mass="80693">MSIFHETGSLHAKAMAQGPLDLWNHWSIQILVLFSLALQVFLFVFARIRQRGTNPLLRILLWLAYMLADSTAIYALGHLSLSRSSKGLDQEQLVAFWAPFLLLHLGGPDSITAYALQDNQLWLRHLQILVVQVLGAGYVLYKRIADNGFFVMLASILMLAVGFVKYVERTWALQRGNMDTIRSSLKNEPHVKHHQFHALDQGFREGAANEEELYVRRAHSMFHVCKRAIVDSWIEKDSENHGGEMLRDIRNEDYKGMWTLMEVELSLLYDILYTKAAVIHTWPGYGIRVVSPLATVASFLLFHFSVKDSHGRVDVAITYTLLSGAFLLEMASLLIALGSCWTYAFLCTTRWSWLRYTALCTGRWDQLRQLVKKFTRRQVGGQARRWSGEMGQYNMLHFCSRHDTVFSPLVGRLAKLWGQNELWNRKHYSGSIQITDELRLWLHRYIERFSRRNKVNTQGMLRTNWGAEALQHYGCFDDFKGYLGVELQEGIIIWHIGTDVFLARSSRSKAYDAAQEQVVKSIRTLSNYMMFLLVERPDMLPGLAQTRLYQQTCQNLVDMWRKSEPSSRSGPTKNFRTMLKELFRIRDDPNTSRLSERDKLAITLYNEKPRYSTDVPRLCYANWVTEALLKREEEKGSVSVLELVLRVWMDFLFYTANRCSRESHAKKLSSGGELTTILWLMADYFHKHTVLNAPEEV</sequence>
<dbReference type="EnsemblPlants" id="TraesCS2B02G165200.1">
    <property type="protein sequence ID" value="TraesCS2B02G165200.1.cds1"/>
    <property type="gene ID" value="TraesCS2B02G165200"/>
</dbReference>
<reference evidence="3" key="2">
    <citation type="submission" date="2018-10" db="UniProtKB">
        <authorList>
            <consortium name="EnsemblPlants"/>
        </authorList>
    </citation>
    <scope>IDENTIFICATION</scope>
</reference>
<feature type="transmembrane region" description="Helical" evidence="1">
    <location>
        <begin position="285"/>
        <end position="304"/>
    </location>
</feature>
<dbReference type="Pfam" id="PF13968">
    <property type="entry name" value="DUF4220"/>
    <property type="match status" value="1"/>
</dbReference>
<keyword evidence="1" id="KW-0812">Transmembrane</keyword>
<dbReference type="PaxDb" id="4565-Traes_2BS_0DAA8A464.1"/>
<reference evidence="3" key="1">
    <citation type="submission" date="2018-08" db="EMBL/GenBank/DDBJ databases">
        <authorList>
            <person name="Rossello M."/>
        </authorList>
    </citation>
    <scope>NUCLEOTIDE SEQUENCE [LARGE SCALE GENOMIC DNA]</scope>
    <source>
        <strain evidence="3">cv. Chinese Spring</strain>
    </source>
</reference>
<feature type="transmembrane region" description="Helical" evidence="1">
    <location>
        <begin position="316"/>
        <end position="346"/>
    </location>
</feature>
<dbReference type="Pfam" id="PF04578">
    <property type="entry name" value="DUF594"/>
    <property type="match status" value="1"/>
</dbReference>
<dbReference type="PANTHER" id="PTHR31325">
    <property type="entry name" value="OS01G0798800 PROTEIN-RELATED"/>
    <property type="match status" value="1"/>
</dbReference>
<dbReference type="Gramene" id="TraesCS2B02G165200.1">
    <property type="protein sequence ID" value="TraesCS2B02G165200.1.cds1"/>
    <property type="gene ID" value="TraesCS2B02G165200"/>
</dbReference>
<proteinExistence type="predicted"/>
<dbReference type="AlphaFoldDB" id="A0A3B6C1M1"/>
<dbReference type="InterPro" id="IPR025315">
    <property type="entry name" value="DUF4220"/>
</dbReference>
<name>A0A3B6C1M1_WHEAT</name>
<protein>
    <recommendedName>
        <fullName evidence="2">DUF4220 domain-containing protein</fullName>
    </recommendedName>
</protein>
<evidence type="ECO:0000256" key="1">
    <source>
        <dbReference type="SAM" id="Phobius"/>
    </source>
</evidence>
<accession>A0A3B6C1M1</accession>
<dbReference type="OMA" id="EHNTLEM"/>
<feature type="transmembrane region" description="Helical" evidence="1">
    <location>
        <begin position="123"/>
        <end position="141"/>
    </location>
</feature>
<organism evidence="3">
    <name type="scientific">Triticum aestivum</name>
    <name type="common">Wheat</name>
    <dbReference type="NCBI Taxonomy" id="4565"/>
    <lineage>
        <taxon>Eukaryota</taxon>
        <taxon>Viridiplantae</taxon>
        <taxon>Streptophyta</taxon>
        <taxon>Embryophyta</taxon>
        <taxon>Tracheophyta</taxon>
        <taxon>Spermatophyta</taxon>
        <taxon>Magnoliopsida</taxon>
        <taxon>Liliopsida</taxon>
        <taxon>Poales</taxon>
        <taxon>Poaceae</taxon>
        <taxon>BOP clade</taxon>
        <taxon>Pooideae</taxon>
        <taxon>Triticodae</taxon>
        <taxon>Triticeae</taxon>
        <taxon>Triticinae</taxon>
        <taxon>Triticum</taxon>
    </lineage>
</organism>
<feature type="transmembrane region" description="Helical" evidence="1">
    <location>
        <begin position="57"/>
        <end position="76"/>
    </location>
</feature>
<keyword evidence="1" id="KW-0472">Membrane</keyword>
<dbReference type="Proteomes" id="UP000019116">
    <property type="component" value="Chromosome 2B"/>
</dbReference>
<keyword evidence="4" id="KW-1185">Reference proteome</keyword>
<keyword evidence="1" id="KW-1133">Transmembrane helix</keyword>
<feature type="domain" description="DUF4220" evidence="2">
    <location>
        <begin position="62"/>
        <end position="398"/>
    </location>
</feature>
<feature type="transmembrane region" description="Helical" evidence="1">
    <location>
        <begin position="96"/>
        <end position="116"/>
    </location>
</feature>
<evidence type="ECO:0000313" key="4">
    <source>
        <dbReference type="Proteomes" id="UP000019116"/>
    </source>
</evidence>
<feature type="transmembrane region" description="Helical" evidence="1">
    <location>
        <begin position="26"/>
        <end position="45"/>
    </location>
</feature>